<dbReference type="AlphaFoldDB" id="A0A9W8XN73"/>
<proteinExistence type="predicted"/>
<dbReference type="OrthoDB" id="3761148at2759"/>
<dbReference type="Proteomes" id="UP001140513">
    <property type="component" value="Unassembled WGS sequence"/>
</dbReference>
<gene>
    <name evidence="1" type="ORF">N0V89_005972</name>
</gene>
<reference evidence="1" key="1">
    <citation type="submission" date="2022-10" db="EMBL/GenBank/DDBJ databases">
        <title>Tapping the CABI collections for fungal endophytes: first genome assemblies for Collariella, Neodidymelliopsis, Ascochyta clinopodiicola, Didymella pomorum, Didymosphaeria variabile, Neocosmospora piperis and Neocucurbitaria cava.</title>
        <authorList>
            <person name="Hill R."/>
        </authorList>
    </citation>
    <scope>NUCLEOTIDE SEQUENCE</scope>
    <source>
        <strain evidence="1">IMI 356815</strain>
    </source>
</reference>
<organism evidence="1 2">
    <name type="scientific">Didymosphaeria variabile</name>
    <dbReference type="NCBI Taxonomy" id="1932322"/>
    <lineage>
        <taxon>Eukaryota</taxon>
        <taxon>Fungi</taxon>
        <taxon>Dikarya</taxon>
        <taxon>Ascomycota</taxon>
        <taxon>Pezizomycotina</taxon>
        <taxon>Dothideomycetes</taxon>
        <taxon>Pleosporomycetidae</taxon>
        <taxon>Pleosporales</taxon>
        <taxon>Massarineae</taxon>
        <taxon>Didymosphaeriaceae</taxon>
        <taxon>Didymosphaeria</taxon>
    </lineage>
</organism>
<sequence>MTRATTMADNLLYLFINHIPDLYQSSHDVLDSFYEARASMSTAGVTVPDLEAKAMELQSLVNCLEVKGNQVEALLRQVDLDTVGKLLSSLSMYQDLTEAQARGMVLEYCQDVRLKFYWCRPQALEVKKTMIAGTLSQVKRARIDIF</sequence>
<name>A0A9W8XN73_9PLEO</name>
<protein>
    <submittedName>
        <fullName evidence="1">Uncharacterized protein</fullName>
    </submittedName>
</protein>
<comment type="caution">
    <text evidence="1">The sequence shown here is derived from an EMBL/GenBank/DDBJ whole genome shotgun (WGS) entry which is preliminary data.</text>
</comment>
<dbReference type="RefSeq" id="XP_056072012.1">
    <property type="nucleotide sequence ID" value="XM_056214745.1"/>
</dbReference>
<evidence type="ECO:0000313" key="1">
    <source>
        <dbReference type="EMBL" id="KAJ4354238.1"/>
    </source>
</evidence>
<dbReference type="GeneID" id="80909502"/>
<accession>A0A9W8XN73</accession>
<evidence type="ECO:0000313" key="2">
    <source>
        <dbReference type="Proteomes" id="UP001140513"/>
    </source>
</evidence>
<dbReference type="EMBL" id="JAPEUX010000004">
    <property type="protein sequence ID" value="KAJ4354238.1"/>
    <property type="molecule type" value="Genomic_DNA"/>
</dbReference>
<keyword evidence="2" id="KW-1185">Reference proteome</keyword>